<evidence type="ECO:0000313" key="3">
    <source>
        <dbReference type="EMBL" id="KAF0294501.1"/>
    </source>
</evidence>
<dbReference type="PANTHER" id="PTHR35270:SF2">
    <property type="entry name" value="FUSELESS, ISOFORM A"/>
    <property type="match status" value="1"/>
</dbReference>
<keyword evidence="4" id="KW-1185">Reference proteome</keyword>
<gene>
    <name evidence="3" type="ORF">FJT64_007864</name>
</gene>
<dbReference type="Pfam" id="PF15993">
    <property type="entry name" value="Fuseless"/>
    <property type="match status" value="1"/>
</dbReference>
<comment type="caution">
    <text evidence="3">The sequence shown here is derived from an EMBL/GenBank/DDBJ whole genome shotgun (WGS) entry which is preliminary data.</text>
</comment>
<accession>A0A6A4VYG9</accession>
<feature type="transmembrane region" description="Helical" evidence="1">
    <location>
        <begin position="230"/>
        <end position="246"/>
    </location>
</feature>
<dbReference type="Proteomes" id="UP000440578">
    <property type="component" value="Unassembled WGS sequence"/>
</dbReference>
<feature type="signal peptide" evidence="2">
    <location>
        <begin position="1"/>
        <end position="19"/>
    </location>
</feature>
<feature type="transmembrane region" description="Helical" evidence="1">
    <location>
        <begin position="188"/>
        <end position="209"/>
    </location>
</feature>
<feature type="transmembrane region" description="Helical" evidence="1">
    <location>
        <begin position="70"/>
        <end position="87"/>
    </location>
</feature>
<dbReference type="InterPro" id="IPR032751">
    <property type="entry name" value="Fuseless"/>
</dbReference>
<keyword evidence="1" id="KW-0472">Membrane</keyword>
<reference evidence="3 4" key="1">
    <citation type="submission" date="2019-07" db="EMBL/GenBank/DDBJ databases">
        <title>Draft genome assembly of a fouling barnacle, Amphibalanus amphitrite (Darwin, 1854): The first reference genome for Thecostraca.</title>
        <authorList>
            <person name="Kim W."/>
        </authorList>
    </citation>
    <scope>NUCLEOTIDE SEQUENCE [LARGE SCALE GENOMIC DNA]</scope>
    <source>
        <strain evidence="3">SNU_AA5</strain>
        <tissue evidence="3">Soma without cirri and trophi</tissue>
    </source>
</reference>
<dbReference type="EMBL" id="VIIS01001684">
    <property type="protein sequence ID" value="KAF0294501.1"/>
    <property type="molecule type" value="Genomic_DNA"/>
</dbReference>
<evidence type="ECO:0000256" key="1">
    <source>
        <dbReference type="SAM" id="Phobius"/>
    </source>
</evidence>
<proteinExistence type="predicted"/>
<protein>
    <submittedName>
        <fullName evidence="3">Uncharacterized protein</fullName>
    </submittedName>
</protein>
<evidence type="ECO:0000256" key="2">
    <source>
        <dbReference type="SAM" id="SignalP"/>
    </source>
</evidence>
<organism evidence="3 4">
    <name type="scientific">Amphibalanus amphitrite</name>
    <name type="common">Striped barnacle</name>
    <name type="synonym">Balanus amphitrite</name>
    <dbReference type="NCBI Taxonomy" id="1232801"/>
    <lineage>
        <taxon>Eukaryota</taxon>
        <taxon>Metazoa</taxon>
        <taxon>Ecdysozoa</taxon>
        <taxon>Arthropoda</taxon>
        <taxon>Crustacea</taxon>
        <taxon>Multicrustacea</taxon>
        <taxon>Cirripedia</taxon>
        <taxon>Thoracica</taxon>
        <taxon>Thoracicalcarea</taxon>
        <taxon>Balanomorpha</taxon>
        <taxon>Balanoidea</taxon>
        <taxon>Balanidae</taxon>
        <taxon>Amphibalaninae</taxon>
        <taxon>Amphibalanus</taxon>
    </lineage>
</organism>
<feature type="transmembrane region" description="Helical" evidence="1">
    <location>
        <begin position="38"/>
        <end position="58"/>
    </location>
</feature>
<evidence type="ECO:0000313" key="4">
    <source>
        <dbReference type="Proteomes" id="UP000440578"/>
    </source>
</evidence>
<name>A0A6A4VYG9_AMPAM</name>
<keyword evidence="1" id="KW-1133">Transmembrane helix</keyword>
<dbReference type="OrthoDB" id="45313at2759"/>
<keyword evidence="1" id="KW-0812">Transmembrane</keyword>
<dbReference type="PANTHER" id="PTHR35270">
    <property type="entry name" value="FUSELESS, ISOFORM A"/>
    <property type="match status" value="1"/>
</dbReference>
<feature type="chain" id="PRO_5025508813" evidence="2">
    <location>
        <begin position="20"/>
        <end position="320"/>
    </location>
</feature>
<keyword evidence="2" id="KW-0732">Signal</keyword>
<sequence>MLVTLLLWLAALGPAYVMSWKGCWALMDLLLLPNDRWLSAVVSLAIGVAVGFPLVFMHRPLTEASAGRRLVLALHHFVGLEVQVLLWRGGWILADLVLGVRSLGGPLAGLVTAAVMAGTGCLPTAGTAPPVPHRRGAEPAAAEAPPAARALLTLLPVLAACVLVWHGAWDALDSWLPPSAPLWQTASLLGGSAAALAALLTLPHGLGWVTSADAAEERPHRLLRRLREDLLAVAVTVAVVGYWKALFDLAARLAVPGYPGLSDATLMVTGFVVVVLADHSAQTYAVGRVTWSTGDLRWLQPLADEPDEGGQPLLRGDSMP</sequence>
<feature type="transmembrane region" description="Helical" evidence="1">
    <location>
        <begin position="258"/>
        <end position="277"/>
    </location>
</feature>
<feature type="transmembrane region" description="Helical" evidence="1">
    <location>
        <begin position="107"/>
        <end position="126"/>
    </location>
</feature>
<feature type="transmembrane region" description="Helical" evidence="1">
    <location>
        <begin position="147"/>
        <end position="168"/>
    </location>
</feature>
<dbReference type="AlphaFoldDB" id="A0A6A4VYG9"/>